<dbReference type="EMBL" id="JGYW01000005">
    <property type="protein sequence ID" value="KFI58887.1"/>
    <property type="molecule type" value="Genomic_DNA"/>
</dbReference>
<dbReference type="Proteomes" id="UP000029074">
    <property type="component" value="Unassembled WGS sequence"/>
</dbReference>
<dbReference type="InterPro" id="IPR017871">
    <property type="entry name" value="ABC_transporter-like_CS"/>
</dbReference>
<dbReference type="eggNOG" id="COG0619">
    <property type="taxonomic scope" value="Bacteria"/>
</dbReference>
<dbReference type="InterPro" id="IPR003439">
    <property type="entry name" value="ABC_transporter-like_ATP-bd"/>
</dbReference>
<keyword evidence="10 12" id="KW-1133">Transmembrane helix</keyword>
<evidence type="ECO:0000313" key="14">
    <source>
        <dbReference type="EMBL" id="EFA23226.1"/>
    </source>
</evidence>
<evidence type="ECO:0000256" key="12">
    <source>
        <dbReference type="SAM" id="Phobius"/>
    </source>
</evidence>
<dbReference type="InterPro" id="IPR050095">
    <property type="entry name" value="ECF_ABC_transporter_ATP-bd"/>
</dbReference>
<evidence type="ECO:0000256" key="10">
    <source>
        <dbReference type="ARBA" id="ARBA00022989"/>
    </source>
</evidence>
<evidence type="ECO:0000313" key="16">
    <source>
        <dbReference type="Proteomes" id="UP000003656"/>
    </source>
</evidence>
<dbReference type="AlphaFoldDB" id="D1NU22"/>
<dbReference type="PROSITE" id="PS00211">
    <property type="entry name" value="ABC_TRANSPORTER_1"/>
    <property type="match status" value="1"/>
</dbReference>
<accession>D1NU22</accession>
<dbReference type="SMART" id="SM00382">
    <property type="entry name" value="AAA"/>
    <property type="match status" value="2"/>
</dbReference>
<dbReference type="FunFam" id="3.40.50.300:FF:000224">
    <property type="entry name" value="Energy-coupling factor transporter ATP-binding protein EcfA"/>
    <property type="match status" value="1"/>
</dbReference>
<dbReference type="PANTHER" id="PTHR43553:SF24">
    <property type="entry name" value="ENERGY-COUPLING FACTOR TRANSPORTER ATP-BINDING PROTEIN ECFA1"/>
    <property type="match status" value="1"/>
</dbReference>
<comment type="caution">
    <text evidence="14">The sequence shown here is derived from an EMBL/GenBank/DDBJ whole genome shotgun (WGS) entry which is preliminary data.</text>
</comment>
<evidence type="ECO:0000256" key="4">
    <source>
        <dbReference type="ARBA" id="ARBA00022448"/>
    </source>
</evidence>
<evidence type="ECO:0000256" key="6">
    <source>
        <dbReference type="ARBA" id="ARBA00022692"/>
    </source>
</evidence>
<dbReference type="GO" id="GO:0016887">
    <property type="term" value="F:ATP hydrolysis activity"/>
    <property type="evidence" value="ECO:0007669"/>
    <property type="project" value="InterPro"/>
</dbReference>
<feature type="transmembrane region" description="Helical" evidence="12">
    <location>
        <begin position="642"/>
        <end position="661"/>
    </location>
</feature>
<dbReference type="CDD" id="cd16914">
    <property type="entry name" value="EcfT"/>
    <property type="match status" value="1"/>
</dbReference>
<sequence>MSEPDPLIALNHVRFSYDHGTSWALDDVSLTIRPGERVCLVGPNGSGKSTLSRLIAGLAAPDHGTITLAGHLVFSDETGVDPGAYRAARRVIGAVFQNPEDQLVTTVVEDEIAFGPENLAVPREQIGQRIDTALSLVRMQASRGDDPTVMSGGQQQRIAIADMLAMQPAALVLDEPTAMLDPDARADVMATLDRLQQQGTTLIIITHLREELARADRIVRLEHGRLVDDTDIAICATAPVAVDQSHATTAHTTSSTVAHGEVAAAMKSERKSTKNHSPIISCHNVSLTYPGANRPAVNGLDVDIEPGTVTAVLGENGSGKTTFARLLCALEQPSTGSITIAGIPVATARAKGRSKLAKPAHLRELRRTLGYVMQHPERQLFAPTVREDVAFGPRNLGLDDPRVHAQVMHALDLLNIGQLAERSPFELSDGQQRLVAIAGVLACEPSVIVMDEPTAGLDETATARMIDIIHMLRERGLTIVIVTHNVHVAEHIADRVIVFGQPERRLRDSLQTLRDGQGRQLAVNVVNQQHHVHSQAGDAEALNSPRRSWVAMLDPRVKMIGLLVLMCTAFTMSNWAQLGIGMAVAAGLVVAANIGIARLWRAIRWFVVMFIFVAVLNVLIVRDGTVLVQWGVLQVTDVGAKTGVLYALRFTVVIVLGAVMLETTTPTAMTDACESLMRPLQNWGWHVQEVALVAALALRFLPTLSREVQSVRDAQRCRAGAVESGSITARLRAMTAIIMPVFAAALRHADTLSLALDARCFEEGLQRTHWRVMRCTWRDWLLLAIVAVACAGLWLLRTMPL</sequence>
<keyword evidence="8 14" id="KW-0067">ATP-binding</keyword>
<evidence type="ECO:0000256" key="7">
    <source>
        <dbReference type="ARBA" id="ARBA00022741"/>
    </source>
</evidence>
<dbReference type="PROSITE" id="PS50893">
    <property type="entry name" value="ABC_TRANSPORTER_2"/>
    <property type="match status" value="2"/>
</dbReference>
<keyword evidence="17" id="KW-1185">Reference proteome</keyword>
<dbReference type="InterPro" id="IPR003339">
    <property type="entry name" value="ABC/ECF_trnsptr_transmembrane"/>
</dbReference>
<dbReference type="InterPro" id="IPR015856">
    <property type="entry name" value="ABC_transpr_CbiO/EcfA_su"/>
</dbReference>
<dbReference type="EMBL" id="ABXB03000002">
    <property type="protein sequence ID" value="EFA23226.1"/>
    <property type="molecule type" value="Genomic_DNA"/>
</dbReference>
<keyword evidence="6 12" id="KW-0812">Transmembrane</keyword>
<reference evidence="14 16" key="1">
    <citation type="submission" date="2009-11" db="EMBL/GenBank/DDBJ databases">
        <authorList>
            <person name="Weinstock G."/>
            <person name="Sodergren E."/>
            <person name="Clifton S."/>
            <person name="Fulton L."/>
            <person name="Fulton B."/>
            <person name="Courtney L."/>
            <person name="Fronick C."/>
            <person name="Harrison M."/>
            <person name="Strong C."/>
            <person name="Farmer C."/>
            <person name="Delahaunty K."/>
            <person name="Markovic C."/>
            <person name="Hall O."/>
            <person name="Minx P."/>
            <person name="Tomlinson C."/>
            <person name="Mitreva M."/>
            <person name="Nelson J."/>
            <person name="Hou S."/>
            <person name="Wollam A."/>
            <person name="Pepin K.H."/>
            <person name="Johnson M."/>
            <person name="Bhonagiri V."/>
            <person name="Nash W.E."/>
            <person name="Warren W."/>
            <person name="Chinwalla A."/>
            <person name="Mardis E.R."/>
            <person name="Wilson R.K."/>
        </authorList>
    </citation>
    <scope>NUCLEOTIDE SEQUENCE [LARGE SCALE GENOMIC DNA]</scope>
    <source>
        <strain evidence="14 16">DSM 20093</strain>
    </source>
</reference>
<evidence type="ECO:0000259" key="13">
    <source>
        <dbReference type="PROSITE" id="PS50893"/>
    </source>
</evidence>
<dbReference type="InterPro" id="IPR003593">
    <property type="entry name" value="AAA+_ATPase"/>
</dbReference>
<evidence type="ECO:0000256" key="5">
    <source>
        <dbReference type="ARBA" id="ARBA00022475"/>
    </source>
</evidence>
<evidence type="ECO:0000313" key="15">
    <source>
        <dbReference type="EMBL" id="KFI58887.1"/>
    </source>
</evidence>
<name>D1NU22_9BIFI</name>
<dbReference type="CDD" id="cd03225">
    <property type="entry name" value="ABC_cobalt_CbiO_domain1"/>
    <property type="match status" value="2"/>
</dbReference>
<keyword evidence="11 12" id="KW-0472">Membrane</keyword>
<evidence type="ECO:0000256" key="3">
    <source>
        <dbReference type="ARBA" id="ARBA00005417"/>
    </source>
</evidence>
<feature type="domain" description="ABC transporter" evidence="13">
    <location>
        <begin position="280"/>
        <end position="526"/>
    </location>
</feature>
<organism evidence="14 16">
    <name type="scientific">Bifidobacterium gallicum DSM 20093 = LMG 11596</name>
    <dbReference type="NCBI Taxonomy" id="561180"/>
    <lineage>
        <taxon>Bacteria</taxon>
        <taxon>Bacillati</taxon>
        <taxon>Actinomycetota</taxon>
        <taxon>Actinomycetes</taxon>
        <taxon>Bifidobacteriales</taxon>
        <taxon>Bifidobacteriaceae</taxon>
        <taxon>Bifidobacterium</taxon>
    </lineage>
</organism>
<dbReference type="Gene3D" id="3.40.50.300">
    <property type="entry name" value="P-loop containing nucleotide triphosphate hydrolases"/>
    <property type="match status" value="2"/>
</dbReference>
<dbReference type="Proteomes" id="UP000003656">
    <property type="component" value="Unassembled WGS sequence"/>
</dbReference>
<gene>
    <name evidence="15" type="ORF">BGLCM_1183</name>
    <name evidence="14" type="ORF">BIFGAL_03343</name>
</gene>
<dbReference type="eggNOG" id="COG1129">
    <property type="taxonomic scope" value="Bacteria"/>
</dbReference>
<feature type="transmembrane region" description="Helical" evidence="12">
    <location>
        <begin position="575"/>
        <end position="596"/>
    </location>
</feature>
<dbReference type="NCBIfam" id="NF010167">
    <property type="entry name" value="PRK13648.1"/>
    <property type="match status" value="2"/>
</dbReference>
<dbReference type="Pfam" id="PF02361">
    <property type="entry name" value="CbiQ"/>
    <property type="match status" value="1"/>
</dbReference>
<keyword evidence="15" id="KW-0378">Hydrolase</keyword>
<proteinExistence type="inferred from homology"/>
<keyword evidence="9" id="KW-1278">Translocase</keyword>
<dbReference type="GO" id="GO:0042626">
    <property type="term" value="F:ATPase-coupled transmembrane transporter activity"/>
    <property type="evidence" value="ECO:0007669"/>
    <property type="project" value="TreeGrafter"/>
</dbReference>
<dbReference type="PANTHER" id="PTHR43553">
    <property type="entry name" value="HEAVY METAL TRANSPORTER"/>
    <property type="match status" value="1"/>
</dbReference>
<keyword evidence="4" id="KW-0813">Transport</keyword>
<dbReference type="SUPFAM" id="SSF52540">
    <property type="entry name" value="P-loop containing nucleoside triphosphate hydrolases"/>
    <property type="match status" value="2"/>
</dbReference>
<protein>
    <submittedName>
        <fullName evidence="14">Cobalt ABC transporter, ATP-binding protein</fullName>
    </submittedName>
    <submittedName>
        <fullName evidence="15">Putative ABC transporter ATP-binding protein</fullName>
        <ecNumber evidence="15">3.6.3.25</ecNumber>
    </submittedName>
</protein>
<reference evidence="15 17" key="2">
    <citation type="submission" date="2014-03" db="EMBL/GenBank/DDBJ databases">
        <title>Genomics of Bifidobacteria.</title>
        <authorList>
            <person name="Ventura M."/>
            <person name="Milani C."/>
            <person name="Lugli G.A."/>
        </authorList>
    </citation>
    <scope>NUCLEOTIDE SEQUENCE [LARGE SCALE GENOMIC DNA]</scope>
    <source>
        <strain evidence="15 17">LMG 11596</strain>
    </source>
</reference>
<keyword evidence="5" id="KW-1003">Cell membrane</keyword>
<comment type="subcellular location">
    <subcellularLocation>
        <location evidence="2">Cell membrane</location>
    </subcellularLocation>
    <subcellularLocation>
        <location evidence="1">Membrane</location>
        <topology evidence="1">Multi-pass membrane protein</topology>
    </subcellularLocation>
</comment>
<dbReference type="GO" id="GO:0043190">
    <property type="term" value="C:ATP-binding cassette (ABC) transporter complex"/>
    <property type="evidence" value="ECO:0007669"/>
    <property type="project" value="TreeGrafter"/>
</dbReference>
<dbReference type="InterPro" id="IPR027417">
    <property type="entry name" value="P-loop_NTPase"/>
</dbReference>
<feature type="domain" description="ABC transporter" evidence="13">
    <location>
        <begin position="8"/>
        <end position="248"/>
    </location>
</feature>
<dbReference type="Pfam" id="PF00005">
    <property type="entry name" value="ABC_tran"/>
    <property type="match status" value="2"/>
</dbReference>
<dbReference type="STRING" id="561180.BIFGAL_03343"/>
<dbReference type="GO" id="GO:0005524">
    <property type="term" value="F:ATP binding"/>
    <property type="evidence" value="ECO:0007669"/>
    <property type="project" value="UniProtKB-KW"/>
</dbReference>
<dbReference type="RefSeq" id="WP_006294787.1">
    <property type="nucleotide sequence ID" value="NZ_ABXB03000002.1"/>
</dbReference>
<evidence type="ECO:0000256" key="1">
    <source>
        <dbReference type="ARBA" id="ARBA00004141"/>
    </source>
</evidence>
<dbReference type="EC" id="3.6.3.25" evidence="15"/>
<comment type="similarity">
    <text evidence="3">Belongs to the ABC transporter superfamily.</text>
</comment>
<evidence type="ECO:0000256" key="11">
    <source>
        <dbReference type="ARBA" id="ARBA00023136"/>
    </source>
</evidence>
<keyword evidence="7" id="KW-0547">Nucleotide-binding</keyword>
<evidence type="ECO:0000313" key="17">
    <source>
        <dbReference type="Proteomes" id="UP000029074"/>
    </source>
</evidence>
<evidence type="ECO:0000256" key="8">
    <source>
        <dbReference type="ARBA" id="ARBA00022840"/>
    </source>
</evidence>
<evidence type="ECO:0000256" key="2">
    <source>
        <dbReference type="ARBA" id="ARBA00004236"/>
    </source>
</evidence>
<feature type="transmembrane region" description="Helical" evidence="12">
    <location>
        <begin position="603"/>
        <end position="622"/>
    </location>
</feature>
<evidence type="ECO:0000256" key="9">
    <source>
        <dbReference type="ARBA" id="ARBA00022967"/>
    </source>
</evidence>
<dbReference type="OrthoDB" id="501320at2"/>
<feature type="transmembrane region" description="Helical" evidence="12">
    <location>
        <begin position="780"/>
        <end position="796"/>
    </location>
</feature>